<evidence type="ECO:0000256" key="2">
    <source>
        <dbReference type="ARBA" id="ARBA00008711"/>
    </source>
</evidence>
<dbReference type="PROSITE" id="PS00374">
    <property type="entry name" value="MGMT"/>
    <property type="match status" value="1"/>
</dbReference>
<gene>
    <name evidence="10" type="ORF">HYN04_03295</name>
</gene>
<reference evidence="11" key="1">
    <citation type="submission" date="2018-05" db="EMBL/GenBank/DDBJ databases">
        <title>Genome sequencing of Phenylobacterium sp. HYN0004.</title>
        <authorList>
            <person name="Yi H."/>
            <person name="Baek C."/>
        </authorList>
    </citation>
    <scope>NUCLEOTIDE SEQUENCE [LARGE SCALE GENOMIC DNA]</scope>
    <source>
        <strain evidence="11">HYN0004</strain>
    </source>
</reference>
<dbReference type="InterPro" id="IPR036631">
    <property type="entry name" value="MGMT_N_sf"/>
</dbReference>
<evidence type="ECO:0000313" key="11">
    <source>
        <dbReference type="Proteomes" id="UP000247763"/>
    </source>
</evidence>
<organism evidence="10 11">
    <name type="scientific">Phenylobacterium parvum</name>
    <dbReference type="NCBI Taxonomy" id="2201350"/>
    <lineage>
        <taxon>Bacteria</taxon>
        <taxon>Pseudomonadati</taxon>
        <taxon>Pseudomonadota</taxon>
        <taxon>Alphaproteobacteria</taxon>
        <taxon>Caulobacterales</taxon>
        <taxon>Caulobacteraceae</taxon>
        <taxon>Phenylobacterium</taxon>
    </lineage>
</organism>
<evidence type="ECO:0000313" key="10">
    <source>
        <dbReference type="EMBL" id="AWM76870.1"/>
    </source>
</evidence>
<feature type="domain" description="Methylated-DNA-[protein]-cysteine S-methyltransferase DNA binding" evidence="9">
    <location>
        <begin position="94"/>
        <end position="173"/>
    </location>
</feature>
<dbReference type="GO" id="GO:0032259">
    <property type="term" value="P:methylation"/>
    <property type="evidence" value="ECO:0007669"/>
    <property type="project" value="UniProtKB-KW"/>
</dbReference>
<comment type="similarity">
    <text evidence="2">Belongs to the MGMT family.</text>
</comment>
<dbReference type="InterPro" id="IPR014048">
    <property type="entry name" value="MethylDNA_cys_MeTrfase_DNA-bd"/>
</dbReference>
<dbReference type="Proteomes" id="UP000247763">
    <property type="component" value="Chromosome"/>
</dbReference>
<dbReference type="AlphaFoldDB" id="A0A2Z3HU62"/>
<dbReference type="EMBL" id="CP029479">
    <property type="protein sequence ID" value="AWM76870.1"/>
    <property type="molecule type" value="Genomic_DNA"/>
</dbReference>
<evidence type="ECO:0000256" key="7">
    <source>
        <dbReference type="ARBA" id="ARBA00023204"/>
    </source>
</evidence>
<evidence type="ECO:0000256" key="3">
    <source>
        <dbReference type="ARBA" id="ARBA00011918"/>
    </source>
</evidence>
<keyword evidence="11" id="KW-1185">Reference proteome</keyword>
<dbReference type="GO" id="GO:0006281">
    <property type="term" value="P:DNA repair"/>
    <property type="evidence" value="ECO:0007669"/>
    <property type="project" value="UniProtKB-KW"/>
</dbReference>
<dbReference type="RefSeq" id="WP_110449439.1">
    <property type="nucleotide sequence ID" value="NZ_CP029479.1"/>
</dbReference>
<evidence type="ECO:0000256" key="6">
    <source>
        <dbReference type="ARBA" id="ARBA00022763"/>
    </source>
</evidence>
<evidence type="ECO:0000256" key="8">
    <source>
        <dbReference type="ARBA" id="ARBA00049348"/>
    </source>
</evidence>
<accession>A0A2Z3HU62</accession>
<dbReference type="PANTHER" id="PTHR10815:SF5">
    <property type="entry name" value="METHYLATED-DNA--PROTEIN-CYSTEINE METHYLTRANSFERASE"/>
    <property type="match status" value="1"/>
</dbReference>
<keyword evidence="4 10" id="KW-0489">Methyltransferase</keyword>
<dbReference type="OrthoDB" id="9802228at2"/>
<dbReference type="Pfam" id="PF01035">
    <property type="entry name" value="DNA_binding_1"/>
    <property type="match status" value="1"/>
</dbReference>
<keyword evidence="6" id="KW-0227">DNA damage</keyword>
<dbReference type="Gene3D" id="1.10.10.10">
    <property type="entry name" value="Winged helix-like DNA-binding domain superfamily/Winged helix DNA-binding domain"/>
    <property type="match status" value="1"/>
</dbReference>
<evidence type="ECO:0000256" key="1">
    <source>
        <dbReference type="ARBA" id="ARBA00001286"/>
    </source>
</evidence>
<dbReference type="PANTHER" id="PTHR10815">
    <property type="entry name" value="METHYLATED-DNA--PROTEIN-CYSTEINE METHYLTRANSFERASE"/>
    <property type="match status" value="1"/>
</dbReference>
<dbReference type="InterPro" id="IPR001497">
    <property type="entry name" value="MethylDNA_cys_MeTrfase_AS"/>
</dbReference>
<dbReference type="NCBIfam" id="TIGR00589">
    <property type="entry name" value="ogt"/>
    <property type="match status" value="1"/>
</dbReference>
<keyword evidence="5 10" id="KW-0808">Transferase</keyword>
<dbReference type="KEGG" id="phb:HYN04_03295"/>
<dbReference type="GO" id="GO:0003908">
    <property type="term" value="F:methylated-DNA-[protein]-cysteine S-methyltransferase activity"/>
    <property type="evidence" value="ECO:0007669"/>
    <property type="project" value="UniProtKB-EC"/>
</dbReference>
<evidence type="ECO:0000256" key="5">
    <source>
        <dbReference type="ARBA" id="ARBA00022679"/>
    </source>
</evidence>
<dbReference type="InterPro" id="IPR036388">
    <property type="entry name" value="WH-like_DNA-bd_sf"/>
</dbReference>
<evidence type="ECO:0000256" key="4">
    <source>
        <dbReference type="ARBA" id="ARBA00022603"/>
    </source>
</evidence>
<dbReference type="FunFam" id="1.10.10.10:FF:000214">
    <property type="entry name" value="Methylated-DNA--protein-cysteine methyltransferase"/>
    <property type="match status" value="1"/>
</dbReference>
<proteinExistence type="inferred from homology"/>
<dbReference type="InterPro" id="IPR036217">
    <property type="entry name" value="MethylDNA_cys_MeTrfase_DNAb"/>
</dbReference>
<comment type="catalytic activity">
    <reaction evidence="8">
        <text>a 6-O-methyl-2'-deoxyguanosine in DNA + L-cysteinyl-[protein] = S-methyl-L-cysteinyl-[protein] + a 2'-deoxyguanosine in DNA</text>
        <dbReference type="Rhea" id="RHEA:24000"/>
        <dbReference type="Rhea" id="RHEA-COMP:10131"/>
        <dbReference type="Rhea" id="RHEA-COMP:10132"/>
        <dbReference type="Rhea" id="RHEA-COMP:11367"/>
        <dbReference type="Rhea" id="RHEA-COMP:11368"/>
        <dbReference type="ChEBI" id="CHEBI:29950"/>
        <dbReference type="ChEBI" id="CHEBI:82612"/>
        <dbReference type="ChEBI" id="CHEBI:85445"/>
        <dbReference type="ChEBI" id="CHEBI:85448"/>
        <dbReference type="EC" id="2.1.1.63"/>
    </reaction>
</comment>
<dbReference type="SUPFAM" id="SSF53155">
    <property type="entry name" value="Methylated DNA-protein cysteine methyltransferase domain"/>
    <property type="match status" value="1"/>
</dbReference>
<protein>
    <recommendedName>
        <fullName evidence="3">methylated-DNA--[protein]-cysteine S-methyltransferase</fullName>
        <ecNumber evidence="3">2.1.1.63</ecNumber>
    </recommendedName>
</protein>
<dbReference type="CDD" id="cd06445">
    <property type="entry name" value="ATase"/>
    <property type="match status" value="1"/>
</dbReference>
<sequence>MKIDAPAPLRLSVSEVASPLGCIEVILDEAGIIRGLDFGSGLPRIRQRMSRLYPGLALRAGEAPSRVTEALEGYFEGAPDALARLDCATAGTRFQEQVWTALCDTPPGATRSYLDIALQVGSPKAVRAVGLANGSNPVSLLIPCHRVIGRSGALTGYAGGLERKAWLLDHEGASLESRTRRHSSAVISQ</sequence>
<dbReference type="SUPFAM" id="SSF46767">
    <property type="entry name" value="Methylated DNA-protein cysteine methyltransferase, C-terminal domain"/>
    <property type="match status" value="1"/>
</dbReference>
<evidence type="ECO:0000259" key="9">
    <source>
        <dbReference type="Pfam" id="PF01035"/>
    </source>
</evidence>
<keyword evidence="7" id="KW-0234">DNA repair</keyword>
<comment type="catalytic activity">
    <reaction evidence="1">
        <text>a 4-O-methyl-thymidine in DNA + L-cysteinyl-[protein] = a thymidine in DNA + S-methyl-L-cysteinyl-[protein]</text>
        <dbReference type="Rhea" id="RHEA:53428"/>
        <dbReference type="Rhea" id="RHEA-COMP:10131"/>
        <dbReference type="Rhea" id="RHEA-COMP:10132"/>
        <dbReference type="Rhea" id="RHEA-COMP:13555"/>
        <dbReference type="Rhea" id="RHEA-COMP:13556"/>
        <dbReference type="ChEBI" id="CHEBI:29950"/>
        <dbReference type="ChEBI" id="CHEBI:82612"/>
        <dbReference type="ChEBI" id="CHEBI:137386"/>
        <dbReference type="ChEBI" id="CHEBI:137387"/>
        <dbReference type="EC" id="2.1.1.63"/>
    </reaction>
</comment>
<name>A0A2Z3HU62_9CAUL</name>
<dbReference type="EC" id="2.1.1.63" evidence="3"/>